<feature type="transmembrane region" description="Helical" evidence="1">
    <location>
        <begin position="306"/>
        <end position="324"/>
    </location>
</feature>
<sequence length="409" mass="44667">MAPSSSFIGGTFTRFISPSSDCQNYTGYFSLIPTPAQLSCLAFSLPPTFSSVTSENSLNGTVAKLMTFPDSSAACGGSDLLSRMTAVYGPISTTFKLFHSWVEVHQPQPQQTQLWLTLIWNGEKPHLLDTSELTRESISVIQVDAVQTLKLYYGNAFPPAFAKMYGVSENAVGLRMVSNVKFAVSVTANSASPTAENSCTYEYNAPQRDVTLRHYTLVKYDLGAQRLLPGANVFDGCITELSSENGPLNFSNNSAVCGSTYDTKGRFKRYFGNVVLKFNYLDIANAVFNISVVLLDNNQYNKFNQYFYVFYFIDVVYFLYVFYIDNYTTSTITLASKVSSITDGSTGTATTTATTFNQPTGYIAPVTPSKYTGPTAYGAPAANNIYKSSAVSAQVDMILAVGTVLFLIL</sequence>
<evidence type="ECO:0000313" key="2">
    <source>
        <dbReference type="EMBL" id="ORY36438.1"/>
    </source>
</evidence>
<name>A0A1Y2BNW2_9FUNG</name>
<proteinExistence type="predicted"/>
<evidence type="ECO:0000256" key="1">
    <source>
        <dbReference type="SAM" id="Phobius"/>
    </source>
</evidence>
<dbReference type="AlphaFoldDB" id="A0A1Y2BNW2"/>
<gene>
    <name evidence="2" type="ORF">BCR33DRAFT_742708</name>
</gene>
<keyword evidence="1" id="KW-1133">Transmembrane helix</keyword>
<evidence type="ECO:0000313" key="3">
    <source>
        <dbReference type="Proteomes" id="UP000193642"/>
    </source>
</evidence>
<reference evidence="2 3" key="1">
    <citation type="submission" date="2016-07" db="EMBL/GenBank/DDBJ databases">
        <title>Pervasive Adenine N6-methylation of Active Genes in Fungi.</title>
        <authorList>
            <consortium name="DOE Joint Genome Institute"/>
            <person name="Mondo S.J."/>
            <person name="Dannebaum R.O."/>
            <person name="Kuo R.C."/>
            <person name="Labutti K."/>
            <person name="Haridas S."/>
            <person name="Kuo A."/>
            <person name="Salamov A."/>
            <person name="Ahrendt S.R."/>
            <person name="Lipzen A."/>
            <person name="Sullivan W."/>
            <person name="Andreopoulos W.B."/>
            <person name="Clum A."/>
            <person name="Lindquist E."/>
            <person name="Daum C."/>
            <person name="Ramamoorthy G.K."/>
            <person name="Gryganskyi A."/>
            <person name="Culley D."/>
            <person name="Magnuson J.K."/>
            <person name="James T.Y."/>
            <person name="O'Malley M.A."/>
            <person name="Stajich J.E."/>
            <person name="Spatafora J.W."/>
            <person name="Visel A."/>
            <person name="Grigoriev I.V."/>
        </authorList>
    </citation>
    <scope>NUCLEOTIDE SEQUENCE [LARGE SCALE GENOMIC DNA]</scope>
    <source>
        <strain evidence="2 3">JEL800</strain>
    </source>
</reference>
<protein>
    <submittedName>
        <fullName evidence="2">Uncharacterized protein</fullName>
    </submittedName>
</protein>
<comment type="caution">
    <text evidence="2">The sequence shown here is derived from an EMBL/GenBank/DDBJ whole genome shotgun (WGS) entry which is preliminary data.</text>
</comment>
<accession>A0A1Y2BNW2</accession>
<keyword evidence="1" id="KW-0812">Transmembrane</keyword>
<dbReference type="Proteomes" id="UP000193642">
    <property type="component" value="Unassembled WGS sequence"/>
</dbReference>
<keyword evidence="1" id="KW-0472">Membrane</keyword>
<feature type="transmembrane region" description="Helical" evidence="1">
    <location>
        <begin position="274"/>
        <end position="294"/>
    </location>
</feature>
<dbReference type="EMBL" id="MCGO01000055">
    <property type="protein sequence ID" value="ORY36438.1"/>
    <property type="molecule type" value="Genomic_DNA"/>
</dbReference>
<keyword evidence="3" id="KW-1185">Reference proteome</keyword>
<organism evidence="2 3">
    <name type="scientific">Rhizoclosmatium globosum</name>
    <dbReference type="NCBI Taxonomy" id="329046"/>
    <lineage>
        <taxon>Eukaryota</taxon>
        <taxon>Fungi</taxon>
        <taxon>Fungi incertae sedis</taxon>
        <taxon>Chytridiomycota</taxon>
        <taxon>Chytridiomycota incertae sedis</taxon>
        <taxon>Chytridiomycetes</taxon>
        <taxon>Chytridiales</taxon>
        <taxon>Chytriomycetaceae</taxon>
        <taxon>Rhizoclosmatium</taxon>
    </lineage>
</organism>